<dbReference type="Proteomes" id="UP000479710">
    <property type="component" value="Unassembled WGS sequence"/>
</dbReference>
<dbReference type="AlphaFoldDB" id="A0A6G1EFI7"/>
<dbReference type="PANTHER" id="PTHR12001">
    <property type="entry name" value="GERANYLGERANYL PYROPHOSPHATE SYNTHASE"/>
    <property type="match status" value="1"/>
</dbReference>
<reference evidence="8 9" key="1">
    <citation type="submission" date="2019-11" db="EMBL/GenBank/DDBJ databases">
        <title>Whole genome sequence of Oryza granulata.</title>
        <authorList>
            <person name="Li W."/>
        </authorList>
    </citation>
    <scope>NUCLEOTIDE SEQUENCE [LARGE SCALE GENOMIC DNA]</scope>
    <source>
        <strain evidence="9">cv. Menghai</strain>
        <tissue evidence="8">Leaf</tissue>
    </source>
</reference>
<dbReference type="GO" id="GO:0010236">
    <property type="term" value="P:plastoquinone biosynthetic process"/>
    <property type="evidence" value="ECO:0007669"/>
    <property type="project" value="TreeGrafter"/>
</dbReference>
<dbReference type="InterPro" id="IPR033749">
    <property type="entry name" value="Polyprenyl_synt_CS"/>
</dbReference>
<dbReference type="NCBIfam" id="TIGR02749">
    <property type="entry name" value="prenyl_cyano"/>
    <property type="match status" value="1"/>
</dbReference>
<dbReference type="SFLD" id="SFLDS00005">
    <property type="entry name" value="Isoprenoid_Synthase_Type_I"/>
    <property type="match status" value="1"/>
</dbReference>
<comment type="caution">
    <text evidence="8">The sequence shown here is derived from an EMBL/GenBank/DDBJ whole genome shotgun (WGS) entry which is preliminary data.</text>
</comment>
<organism evidence="8 9">
    <name type="scientific">Oryza meyeriana var. granulata</name>
    <dbReference type="NCBI Taxonomy" id="110450"/>
    <lineage>
        <taxon>Eukaryota</taxon>
        <taxon>Viridiplantae</taxon>
        <taxon>Streptophyta</taxon>
        <taxon>Embryophyta</taxon>
        <taxon>Tracheophyta</taxon>
        <taxon>Spermatophyta</taxon>
        <taxon>Magnoliopsida</taxon>
        <taxon>Liliopsida</taxon>
        <taxon>Poales</taxon>
        <taxon>Poaceae</taxon>
        <taxon>BOP clade</taxon>
        <taxon>Oryzoideae</taxon>
        <taxon>Oryzeae</taxon>
        <taxon>Oryzinae</taxon>
        <taxon>Oryza</taxon>
        <taxon>Oryza meyeriana</taxon>
    </lineage>
</organism>
<evidence type="ECO:0000256" key="5">
    <source>
        <dbReference type="ARBA" id="ARBA00022842"/>
    </source>
</evidence>
<sequence length="399" mass="44082">MLSVSCPRVYMSRKALDFGQLASCRCSWAGRAGTRAAPRRRMPCVCFVASPSQPGLAAIDVPAEAIASAATTTMIPERISVSSLLEVVSDDLLKLNNNLKSVSLFRRPHPLFGSLRIALKEMHSCVLQLCTQSLSFLQFRELTTEHQRLAEIIEMIHTASLLHDDVIDDSGMRRGKETIHQLYGTRVAVLAGDFMFAQSSWFLANLENIEVIKLISQVIKDFASGEIKQASTLFDCDVTLDDYLLKSYYKTASLLAASTRSAAIFSGVSTTICEQMYEYGRNLGLSFQVVDDILDFTQSAEQLGKPAGSDLAKGNLTAPVIFALQDEPKLREIIDSEFSESDSLATAIELVHRSGGIRRAQELAKEKGDLALQNLQCLPKSQFRSTLENVLKYNLQRID</sequence>
<evidence type="ECO:0000256" key="4">
    <source>
        <dbReference type="ARBA" id="ARBA00022723"/>
    </source>
</evidence>
<dbReference type="Gene3D" id="1.10.600.10">
    <property type="entry name" value="Farnesyl Diphosphate Synthase"/>
    <property type="match status" value="1"/>
</dbReference>
<accession>A0A6G1EFI7</accession>
<dbReference type="EMBL" id="SPHZ02000003">
    <property type="protein sequence ID" value="KAF0923580.1"/>
    <property type="molecule type" value="Genomic_DNA"/>
</dbReference>
<dbReference type="InterPro" id="IPR008949">
    <property type="entry name" value="Isoprenoid_synthase_dom_sf"/>
</dbReference>
<dbReference type="InterPro" id="IPR000092">
    <property type="entry name" value="Polyprenyl_synt"/>
</dbReference>
<dbReference type="PANTHER" id="PTHR12001:SF69">
    <property type="entry name" value="ALL TRANS-POLYPRENYL-DIPHOSPHATE SYNTHASE PDSS1"/>
    <property type="match status" value="1"/>
</dbReference>
<comment type="cofactor">
    <cofactor evidence="1">
        <name>Mg(2+)</name>
        <dbReference type="ChEBI" id="CHEBI:18420"/>
    </cofactor>
</comment>
<evidence type="ECO:0000256" key="2">
    <source>
        <dbReference type="ARBA" id="ARBA00006706"/>
    </source>
</evidence>
<evidence type="ECO:0000256" key="3">
    <source>
        <dbReference type="ARBA" id="ARBA00022679"/>
    </source>
</evidence>
<dbReference type="GO" id="GO:0008299">
    <property type="term" value="P:isoprenoid biosynthetic process"/>
    <property type="evidence" value="ECO:0007669"/>
    <property type="project" value="UniProtKB-KW"/>
</dbReference>
<evidence type="ECO:0000256" key="7">
    <source>
        <dbReference type="RuleBase" id="RU004466"/>
    </source>
</evidence>
<evidence type="ECO:0008006" key="10">
    <source>
        <dbReference type="Google" id="ProtNLM"/>
    </source>
</evidence>
<dbReference type="GO" id="GO:0046872">
    <property type="term" value="F:metal ion binding"/>
    <property type="evidence" value="ECO:0007669"/>
    <property type="project" value="UniProtKB-KW"/>
</dbReference>
<dbReference type="OrthoDB" id="9927103at2759"/>
<dbReference type="SUPFAM" id="SSF48576">
    <property type="entry name" value="Terpenoid synthases"/>
    <property type="match status" value="1"/>
</dbReference>
<protein>
    <recommendedName>
        <fullName evidence="10">Solanesyl diphosphate synthase</fullName>
    </recommendedName>
</protein>
<keyword evidence="3 7" id="KW-0808">Transferase</keyword>
<dbReference type="GO" id="GO:0009507">
    <property type="term" value="C:chloroplast"/>
    <property type="evidence" value="ECO:0007669"/>
    <property type="project" value="TreeGrafter"/>
</dbReference>
<evidence type="ECO:0000313" key="9">
    <source>
        <dbReference type="Proteomes" id="UP000479710"/>
    </source>
</evidence>
<gene>
    <name evidence="8" type="ORF">E2562_006575</name>
</gene>
<evidence type="ECO:0000256" key="1">
    <source>
        <dbReference type="ARBA" id="ARBA00001946"/>
    </source>
</evidence>
<name>A0A6G1EFI7_9ORYZ</name>
<dbReference type="Pfam" id="PF00348">
    <property type="entry name" value="polyprenyl_synt"/>
    <property type="match status" value="1"/>
</dbReference>
<dbReference type="PROSITE" id="PS00723">
    <property type="entry name" value="POLYPRENYL_SYNTHASE_1"/>
    <property type="match status" value="1"/>
</dbReference>
<keyword evidence="9" id="KW-1185">Reference proteome</keyword>
<evidence type="ECO:0000313" key="8">
    <source>
        <dbReference type="EMBL" id="KAF0923580.1"/>
    </source>
</evidence>
<keyword evidence="4" id="KW-0479">Metal-binding</keyword>
<dbReference type="GO" id="GO:0004659">
    <property type="term" value="F:prenyltransferase activity"/>
    <property type="evidence" value="ECO:0007669"/>
    <property type="project" value="InterPro"/>
</dbReference>
<dbReference type="CDD" id="cd00685">
    <property type="entry name" value="Trans_IPPS_HT"/>
    <property type="match status" value="1"/>
</dbReference>
<keyword evidence="6" id="KW-0414">Isoprene biosynthesis</keyword>
<dbReference type="PROSITE" id="PS00444">
    <property type="entry name" value="POLYPRENYL_SYNTHASE_2"/>
    <property type="match status" value="1"/>
</dbReference>
<comment type="similarity">
    <text evidence="2 7">Belongs to the FPP/GGPP synthase family.</text>
</comment>
<proteinExistence type="inferred from homology"/>
<evidence type="ECO:0000256" key="6">
    <source>
        <dbReference type="ARBA" id="ARBA00023229"/>
    </source>
</evidence>
<keyword evidence="5" id="KW-0460">Magnesium</keyword>